<gene>
    <name evidence="1" type="ORF">RND71_009866</name>
</gene>
<protein>
    <submittedName>
        <fullName evidence="1">Uncharacterized protein</fullName>
    </submittedName>
</protein>
<dbReference type="EMBL" id="JAVYJV010000005">
    <property type="protein sequence ID" value="KAK4370391.1"/>
    <property type="molecule type" value="Genomic_DNA"/>
</dbReference>
<accession>A0AAE1VNB1</accession>
<sequence length="82" mass="9734">MKDFGYHKGIKVPEPRMRLYEVLCRRLFKSTLSPYYDHFDHLLHSFFQGLLHLKPICILCFTHFVNPIFQGHLGASCSYNMK</sequence>
<comment type="caution">
    <text evidence="1">The sequence shown here is derived from an EMBL/GenBank/DDBJ whole genome shotgun (WGS) entry which is preliminary data.</text>
</comment>
<dbReference type="AlphaFoldDB" id="A0AAE1VNB1"/>
<evidence type="ECO:0000313" key="2">
    <source>
        <dbReference type="Proteomes" id="UP001291623"/>
    </source>
</evidence>
<dbReference type="Proteomes" id="UP001291623">
    <property type="component" value="Unassembled WGS sequence"/>
</dbReference>
<proteinExistence type="predicted"/>
<organism evidence="1 2">
    <name type="scientific">Anisodus tanguticus</name>
    <dbReference type="NCBI Taxonomy" id="243964"/>
    <lineage>
        <taxon>Eukaryota</taxon>
        <taxon>Viridiplantae</taxon>
        <taxon>Streptophyta</taxon>
        <taxon>Embryophyta</taxon>
        <taxon>Tracheophyta</taxon>
        <taxon>Spermatophyta</taxon>
        <taxon>Magnoliopsida</taxon>
        <taxon>eudicotyledons</taxon>
        <taxon>Gunneridae</taxon>
        <taxon>Pentapetalae</taxon>
        <taxon>asterids</taxon>
        <taxon>lamiids</taxon>
        <taxon>Solanales</taxon>
        <taxon>Solanaceae</taxon>
        <taxon>Solanoideae</taxon>
        <taxon>Hyoscyameae</taxon>
        <taxon>Anisodus</taxon>
    </lineage>
</organism>
<keyword evidence="2" id="KW-1185">Reference proteome</keyword>
<reference evidence="1" key="1">
    <citation type="submission" date="2023-12" db="EMBL/GenBank/DDBJ databases">
        <title>Genome assembly of Anisodus tanguticus.</title>
        <authorList>
            <person name="Wang Y.-J."/>
        </authorList>
    </citation>
    <scope>NUCLEOTIDE SEQUENCE</scope>
    <source>
        <strain evidence="1">KB-2021</strain>
        <tissue evidence="1">Leaf</tissue>
    </source>
</reference>
<evidence type="ECO:0000313" key="1">
    <source>
        <dbReference type="EMBL" id="KAK4370391.1"/>
    </source>
</evidence>
<name>A0AAE1VNB1_9SOLA</name>